<keyword evidence="9" id="KW-1185">Reference proteome</keyword>
<feature type="DNA-binding region" description="OmpR/PhoB-type" evidence="5">
    <location>
        <begin position="132"/>
        <end position="228"/>
    </location>
</feature>
<dbReference type="OrthoDB" id="9790442at2"/>
<dbReference type="PANTHER" id="PTHR48111:SF40">
    <property type="entry name" value="PHOSPHATE REGULON TRANSCRIPTIONAL REGULATORY PROTEIN PHOB"/>
    <property type="match status" value="1"/>
</dbReference>
<dbReference type="SUPFAM" id="SSF52172">
    <property type="entry name" value="CheY-like"/>
    <property type="match status" value="1"/>
</dbReference>
<dbReference type="RefSeq" id="WP_151693414.1">
    <property type="nucleotide sequence ID" value="NZ_BMGX01000001.1"/>
</dbReference>
<evidence type="ECO:0000313" key="9">
    <source>
        <dbReference type="Proteomes" id="UP000484164"/>
    </source>
</evidence>
<protein>
    <submittedName>
        <fullName evidence="8">Response regulator transcription factor</fullName>
    </submittedName>
</protein>
<dbReference type="SMART" id="SM00862">
    <property type="entry name" value="Trans_reg_C"/>
    <property type="match status" value="1"/>
</dbReference>
<dbReference type="GO" id="GO:0000156">
    <property type="term" value="F:phosphorelay response regulator activity"/>
    <property type="evidence" value="ECO:0007669"/>
    <property type="project" value="TreeGrafter"/>
</dbReference>
<dbReference type="PANTHER" id="PTHR48111">
    <property type="entry name" value="REGULATOR OF RPOS"/>
    <property type="match status" value="1"/>
</dbReference>
<dbReference type="GO" id="GO:0006355">
    <property type="term" value="P:regulation of DNA-templated transcription"/>
    <property type="evidence" value="ECO:0007669"/>
    <property type="project" value="InterPro"/>
</dbReference>
<dbReference type="PROSITE" id="PS50110">
    <property type="entry name" value="RESPONSE_REGULATORY"/>
    <property type="match status" value="1"/>
</dbReference>
<keyword evidence="2" id="KW-0902">Two-component regulatory system</keyword>
<sequence length="230" mass="26429">MRAQSDIRILYLEDDETLAFLTSDHLSLKGYEVVHVETGEEALSQVNASHFDLCILDIMLPGIDGLTVAERIRKANREVPIIFLSARTLVEDRITALRIGADDYLVKPFRIEELLLKIEVFLRRSGAVNTAIEEYVASDVVFRPTEFRIQLFDKDVKLTAREAEVLEFLWKHANKTLKREEILLAVWGDDDYFLGRSLDVFISRLRKMLAETHLEIENVHGVGFVFHVTN</sequence>
<dbReference type="Pfam" id="PF00486">
    <property type="entry name" value="Trans_reg_C"/>
    <property type="match status" value="1"/>
</dbReference>
<proteinExistence type="predicted"/>
<dbReference type="InterPro" id="IPR001867">
    <property type="entry name" value="OmpR/PhoB-type_DNA-bd"/>
</dbReference>
<reference evidence="8 9" key="1">
    <citation type="submission" date="2019-10" db="EMBL/GenBank/DDBJ databases">
        <title>Genome sequence of Phaeocystidibacter marisrubri JCM30614 (type strain).</title>
        <authorList>
            <person name="Bowman J.P."/>
        </authorList>
    </citation>
    <scope>NUCLEOTIDE SEQUENCE [LARGE SCALE GENOMIC DNA]</scope>
    <source>
        <strain evidence="8 9">JCM 30614</strain>
    </source>
</reference>
<evidence type="ECO:0000256" key="1">
    <source>
        <dbReference type="ARBA" id="ARBA00022553"/>
    </source>
</evidence>
<dbReference type="PROSITE" id="PS51755">
    <property type="entry name" value="OMPR_PHOB"/>
    <property type="match status" value="1"/>
</dbReference>
<dbReference type="Proteomes" id="UP000484164">
    <property type="component" value="Unassembled WGS sequence"/>
</dbReference>
<accession>A0A6L3ZDR6</accession>
<dbReference type="GO" id="GO:0032993">
    <property type="term" value="C:protein-DNA complex"/>
    <property type="evidence" value="ECO:0007669"/>
    <property type="project" value="TreeGrafter"/>
</dbReference>
<dbReference type="EMBL" id="WBVQ01000002">
    <property type="protein sequence ID" value="KAB2815985.1"/>
    <property type="molecule type" value="Genomic_DNA"/>
</dbReference>
<comment type="caution">
    <text evidence="8">The sequence shown here is derived from an EMBL/GenBank/DDBJ whole genome shotgun (WGS) entry which is preliminary data.</text>
</comment>
<evidence type="ECO:0000256" key="5">
    <source>
        <dbReference type="PROSITE-ProRule" id="PRU01091"/>
    </source>
</evidence>
<evidence type="ECO:0000259" key="7">
    <source>
        <dbReference type="PROSITE" id="PS51755"/>
    </source>
</evidence>
<dbReference type="InterPro" id="IPR001789">
    <property type="entry name" value="Sig_transdc_resp-reg_receiver"/>
</dbReference>
<dbReference type="GO" id="GO:0005829">
    <property type="term" value="C:cytosol"/>
    <property type="evidence" value="ECO:0007669"/>
    <property type="project" value="TreeGrafter"/>
</dbReference>
<keyword evidence="1 4" id="KW-0597">Phosphoprotein</keyword>
<evidence type="ECO:0000256" key="2">
    <source>
        <dbReference type="ARBA" id="ARBA00023012"/>
    </source>
</evidence>
<dbReference type="InterPro" id="IPR039420">
    <property type="entry name" value="WalR-like"/>
</dbReference>
<feature type="domain" description="Response regulatory" evidence="6">
    <location>
        <begin position="8"/>
        <end position="122"/>
    </location>
</feature>
<evidence type="ECO:0000256" key="4">
    <source>
        <dbReference type="PROSITE-ProRule" id="PRU00169"/>
    </source>
</evidence>
<evidence type="ECO:0000313" key="8">
    <source>
        <dbReference type="EMBL" id="KAB2815985.1"/>
    </source>
</evidence>
<dbReference type="Gene3D" id="1.10.10.10">
    <property type="entry name" value="Winged helix-like DNA-binding domain superfamily/Winged helix DNA-binding domain"/>
    <property type="match status" value="1"/>
</dbReference>
<dbReference type="CDD" id="cd17574">
    <property type="entry name" value="REC_OmpR"/>
    <property type="match status" value="1"/>
</dbReference>
<dbReference type="InterPro" id="IPR011006">
    <property type="entry name" value="CheY-like_superfamily"/>
</dbReference>
<dbReference type="SUPFAM" id="SSF46894">
    <property type="entry name" value="C-terminal effector domain of the bipartite response regulators"/>
    <property type="match status" value="1"/>
</dbReference>
<name>A0A6L3ZDR6_9FLAO</name>
<dbReference type="AlphaFoldDB" id="A0A6L3ZDR6"/>
<organism evidence="8 9">
    <name type="scientific">Phaeocystidibacter marisrubri</name>
    <dbReference type="NCBI Taxonomy" id="1577780"/>
    <lineage>
        <taxon>Bacteria</taxon>
        <taxon>Pseudomonadati</taxon>
        <taxon>Bacteroidota</taxon>
        <taxon>Flavobacteriia</taxon>
        <taxon>Flavobacteriales</taxon>
        <taxon>Phaeocystidibacteraceae</taxon>
        <taxon>Phaeocystidibacter</taxon>
    </lineage>
</organism>
<evidence type="ECO:0000259" key="6">
    <source>
        <dbReference type="PROSITE" id="PS50110"/>
    </source>
</evidence>
<dbReference type="Pfam" id="PF00072">
    <property type="entry name" value="Response_reg"/>
    <property type="match status" value="1"/>
</dbReference>
<keyword evidence="3 5" id="KW-0238">DNA-binding</keyword>
<evidence type="ECO:0000256" key="3">
    <source>
        <dbReference type="ARBA" id="ARBA00023125"/>
    </source>
</evidence>
<dbReference type="SMART" id="SM00448">
    <property type="entry name" value="REC"/>
    <property type="match status" value="1"/>
</dbReference>
<dbReference type="InterPro" id="IPR016032">
    <property type="entry name" value="Sig_transdc_resp-reg_C-effctor"/>
</dbReference>
<gene>
    <name evidence="8" type="ORF">F8C82_09830</name>
</gene>
<feature type="modified residue" description="4-aspartylphosphate" evidence="4">
    <location>
        <position position="57"/>
    </location>
</feature>
<feature type="domain" description="OmpR/PhoB-type" evidence="7">
    <location>
        <begin position="132"/>
        <end position="228"/>
    </location>
</feature>
<dbReference type="GO" id="GO:0000976">
    <property type="term" value="F:transcription cis-regulatory region binding"/>
    <property type="evidence" value="ECO:0007669"/>
    <property type="project" value="TreeGrafter"/>
</dbReference>
<dbReference type="InterPro" id="IPR036388">
    <property type="entry name" value="WH-like_DNA-bd_sf"/>
</dbReference>
<dbReference type="CDD" id="cd00383">
    <property type="entry name" value="trans_reg_C"/>
    <property type="match status" value="1"/>
</dbReference>
<dbReference type="Gene3D" id="3.40.50.2300">
    <property type="match status" value="1"/>
</dbReference>